<evidence type="ECO:0000256" key="5">
    <source>
        <dbReference type="ARBA" id="ARBA00022801"/>
    </source>
</evidence>
<comment type="function">
    <text evidence="2">Hydrolysis of the deoxyribose N-glycosidic bond to excise 3-methyladenine, and 7-methylguanine from the damaged DNA polymer formed by alkylation lesions.</text>
</comment>
<dbReference type="InterPro" id="IPR036995">
    <property type="entry name" value="MPG_sf"/>
</dbReference>
<dbReference type="Gene3D" id="3.10.300.10">
    <property type="entry name" value="Methylpurine-DNA glycosylase (MPG)"/>
    <property type="match status" value="1"/>
</dbReference>
<dbReference type="InterPro" id="IPR005365">
    <property type="entry name" value="Npr3"/>
</dbReference>
<dbReference type="GeneTree" id="ENSGT00390000015916"/>
<dbReference type="PANTHER" id="PTHR13153">
    <property type="entry name" value="CGTHBA PROTEIN -14 GENE PROTEIN"/>
    <property type="match status" value="1"/>
</dbReference>
<dbReference type="AlphaFoldDB" id="A0A8C5Q3G2"/>
<keyword evidence="5" id="KW-0378">Hydrolase</keyword>
<dbReference type="InterPro" id="IPR011034">
    <property type="entry name" value="Formyl_transferase-like_C_sf"/>
</dbReference>
<evidence type="ECO:0000256" key="1">
    <source>
        <dbReference type="ARBA" id="ARBA00000086"/>
    </source>
</evidence>
<dbReference type="Pfam" id="PF03666">
    <property type="entry name" value="NPR3"/>
    <property type="match status" value="1"/>
</dbReference>
<dbReference type="Proteomes" id="UP000694569">
    <property type="component" value="Unplaced"/>
</dbReference>
<feature type="region of interest" description="Disordered" evidence="8">
    <location>
        <begin position="464"/>
        <end position="509"/>
    </location>
</feature>
<accession>A0A8C5Q3G2</accession>
<dbReference type="InterPro" id="IPR008979">
    <property type="entry name" value="Galactose-bd-like_sf"/>
</dbReference>
<dbReference type="Pfam" id="PF02245">
    <property type="entry name" value="Pur_DNA_glyco"/>
    <property type="match status" value="1"/>
</dbReference>
<comment type="subcellular location">
    <subcellularLocation>
        <location evidence="7">Lysosome</location>
    </subcellularLocation>
</comment>
<comment type="catalytic activity">
    <reaction evidence="1">
        <text>Hydrolysis of alkylated DNA, releasing 3-methyladenine, 3-methylguanine, 7-methylguanine and 7-methyladenine.</text>
        <dbReference type="EC" id="3.2.2.21"/>
    </reaction>
</comment>
<dbReference type="GO" id="GO:0003905">
    <property type="term" value="F:alkylbase DNA N-glycosylase activity"/>
    <property type="evidence" value="ECO:0007669"/>
    <property type="project" value="UniProtKB-EC"/>
</dbReference>
<comment type="similarity">
    <text evidence="7">Belongs to the NPR3 family.</text>
</comment>
<evidence type="ECO:0000313" key="9">
    <source>
        <dbReference type="Ensembl" id="ENSLLEP00000031974.1"/>
    </source>
</evidence>
<evidence type="ECO:0000256" key="7">
    <source>
        <dbReference type="RuleBase" id="RU368069"/>
    </source>
</evidence>
<dbReference type="GO" id="GO:0003677">
    <property type="term" value="F:DNA binding"/>
    <property type="evidence" value="ECO:0007669"/>
    <property type="project" value="InterPro"/>
</dbReference>
<evidence type="ECO:0000256" key="6">
    <source>
        <dbReference type="ARBA" id="ARBA00023204"/>
    </source>
</evidence>
<dbReference type="GO" id="GO:0034198">
    <property type="term" value="P:cellular response to amino acid starvation"/>
    <property type="evidence" value="ECO:0007669"/>
    <property type="project" value="UniProtKB-UniRule"/>
</dbReference>
<name>A0A8C5Q3G2_9ANUR</name>
<evidence type="ECO:0000313" key="10">
    <source>
        <dbReference type="Proteomes" id="UP000694569"/>
    </source>
</evidence>
<dbReference type="GO" id="GO:0038202">
    <property type="term" value="P:TORC1 signaling"/>
    <property type="evidence" value="ECO:0007669"/>
    <property type="project" value="TreeGrafter"/>
</dbReference>
<dbReference type="PANTHER" id="PTHR13153:SF5">
    <property type="entry name" value="GATOR COMPLEX PROTEIN NPRL3"/>
    <property type="match status" value="1"/>
</dbReference>
<comment type="function">
    <text evidence="7">As a component of the GATOR1 complex functions as an inhibitor of the amino acid-sensing branch of the TORC1 pathway.</text>
</comment>
<dbReference type="SUPFAM" id="SSF50486">
    <property type="entry name" value="FMT C-terminal domain-like"/>
    <property type="match status" value="1"/>
</dbReference>
<evidence type="ECO:0000256" key="8">
    <source>
        <dbReference type="SAM" id="MobiDB-lite"/>
    </source>
</evidence>
<dbReference type="GO" id="GO:0005764">
    <property type="term" value="C:lysosome"/>
    <property type="evidence" value="ECO:0007669"/>
    <property type="project" value="UniProtKB-SubCell"/>
</dbReference>
<dbReference type="HAMAP" id="MF_00527">
    <property type="entry name" value="3MGH"/>
    <property type="match status" value="1"/>
</dbReference>
<evidence type="ECO:0000256" key="2">
    <source>
        <dbReference type="ARBA" id="ARBA00002421"/>
    </source>
</evidence>
<reference evidence="9" key="1">
    <citation type="submission" date="2025-08" db="UniProtKB">
        <authorList>
            <consortium name="Ensembl"/>
        </authorList>
    </citation>
    <scope>IDENTIFICATION</scope>
</reference>
<keyword evidence="10" id="KW-1185">Reference proteome</keyword>
<organism evidence="9 10">
    <name type="scientific">Leptobrachium leishanense</name>
    <name type="common">Leishan spiny toad</name>
    <dbReference type="NCBI Taxonomy" id="445787"/>
    <lineage>
        <taxon>Eukaryota</taxon>
        <taxon>Metazoa</taxon>
        <taxon>Chordata</taxon>
        <taxon>Craniata</taxon>
        <taxon>Vertebrata</taxon>
        <taxon>Euteleostomi</taxon>
        <taxon>Amphibia</taxon>
        <taxon>Batrachia</taxon>
        <taxon>Anura</taxon>
        <taxon>Pelobatoidea</taxon>
        <taxon>Megophryidae</taxon>
        <taxon>Leptobrachium</taxon>
    </lineage>
</organism>
<dbReference type="SUPFAM" id="SSF49785">
    <property type="entry name" value="Galactose-binding domain-like"/>
    <property type="match status" value="1"/>
</dbReference>
<dbReference type="GO" id="GO:0006284">
    <property type="term" value="P:base-excision repair"/>
    <property type="evidence" value="ECO:0007669"/>
    <property type="project" value="InterPro"/>
</dbReference>
<evidence type="ECO:0000256" key="3">
    <source>
        <dbReference type="ARBA" id="ARBA00009232"/>
    </source>
</evidence>
<reference evidence="9" key="2">
    <citation type="submission" date="2025-09" db="UniProtKB">
        <authorList>
            <consortium name="Ensembl"/>
        </authorList>
    </citation>
    <scope>IDENTIFICATION</scope>
</reference>
<evidence type="ECO:0000256" key="4">
    <source>
        <dbReference type="ARBA" id="ARBA00022763"/>
    </source>
</evidence>
<dbReference type="GO" id="GO:0010508">
    <property type="term" value="P:positive regulation of autophagy"/>
    <property type="evidence" value="ECO:0007669"/>
    <property type="project" value="TreeGrafter"/>
</dbReference>
<dbReference type="InterPro" id="IPR003180">
    <property type="entry name" value="MPG"/>
</dbReference>
<proteinExistence type="inferred from homology"/>
<dbReference type="Ensembl" id="ENSLLET00000033195.1">
    <property type="protein sequence ID" value="ENSLLEP00000031974.1"/>
    <property type="gene ID" value="ENSLLEG00000019636.1"/>
</dbReference>
<keyword evidence="7" id="KW-0458">Lysosome</keyword>
<feature type="region of interest" description="Disordered" evidence="8">
    <location>
        <begin position="1"/>
        <end position="36"/>
    </location>
</feature>
<gene>
    <name evidence="9" type="primary">NPRL3</name>
</gene>
<feature type="compositionally biased region" description="Polar residues" evidence="8">
    <location>
        <begin position="469"/>
        <end position="499"/>
    </location>
</feature>
<keyword evidence="6" id="KW-0234">DNA repair</keyword>
<keyword evidence="7" id="KW-0732">Signal</keyword>
<comment type="similarity">
    <text evidence="3">Belongs to the DNA glycosylase MPG family.</text>
</comment>
<dbReference type="GO" id="GO:1990130">
    <property type="term" value="C:GATOR1 complex"/>
    <property type="evidence" value="ECO:0007669"/>
    <property type="project" value="UniProtKB-UniRule"/>
</dbReference>
<dbReference type="GO" id="GO:1904262">
    <property type="term" value="P:negative regulation of TORC1 signaling"/>
    <property type="evidence" value="ECO:0007669"/>
    <property type="project" value="TreeGrafter"/>
</dbReference>
<keyword evidence="4" id="KW-0227">DNA damage</keyword>
<sequence>MAAAGRWQSQSAGVTTKWPPKEQEGKENTCQIPRTGENSNPISVILVSSGSRGNKLLFRYPFQRYQEPCSSKTENTRSCYALDATGNHIDDLDGDSKFSDVILATILATKSDMCSKKFELKIDNVRFVGHPTLLQHAVCQVSKTDPSPKREMPTMILFNVVFALKANADPSIISCLHNLSRRIAIVLQHEERRCQYLTREAKLILAIQDEVSAMSESPQSPFHHILPKCKLARDLKEVYDSLCTTGLVRLHINNWLEVSFCLPHKIHCVGTDFIPPDAIETSLKCIRPYHALLLLEDEKNLLNDLPLDCSPALVRIIKSSSAVKNLQQLAQDADLALLQVFQLAAHLVYWGKAIIIYPLCENNIYMLSPNANLGLYSPLAEQFSLQFPLHDLPSVLAKFSLPLSLSEFKNPLSPPGLETSLIQMVIWMLQHRLLIQIHTYVCLIVPPSEDSSLSKDEDTPFAARVGGRSLSTPNALSFGSPTSSDDMTLTSPSMDNSSAELLPGGDSPISKRATENLLASLSQNEKEAILSVSASQNQEDLKMFARCIYPTKMSRFPAKKPRMQLLEDTHLCVTESNEKGDIDNKQDSSTSQYFQNRNRLKSDFYEQTCTALAKTLLGKILVRKMPDGTELRGRIVETESYLGGADDASHSRGGKRTERNMAMYMKPGTLYVYQIYGLYFCMNISSLETTAPMCFLTSIKGSPPPLRPPSAAGQRRVRTSTATPLPGSGLVHGSGLTMEHLESTHTWSLGEGFRYFSGTRPRNQWSILPPCWGLPGFLDGHFWVSLFLCLDIRSLVS</sequence>
<protein>
    <recommendedName>
        <fullName evidence="7">GATOR complex protein NPRL3</fullName>
    </recommendedName>
    <alternativeName>
        <fullName evidence="7">Nitrogen permease regulator 3-like protein</fullName>
    </alternativeName>
</protein>
<dbReference type="OrthoDB" id="18648at2759"/>